<gene>
    <name evidence="7" type="ORF">NEQG_00774</name>
</gene>
<dbReference type="GO" id="GO:0005524">
    <property type="term" value="F:ATP binding"/>
    <property type="evidence" value="ECO:0007669"/>
    <property type="project" value="UniProtKB-UniRule"/>
</dbReference>
<dbReference type="AlphaFoldDB" id="I3EIA8"/>
<evidence type="ECO:0000256" key="1">
    <source>
        <dbReference type="ARBA" id="ARBA00012513"/>
    </source>
</evidence>
<accession>I3EIA8</accession>
<dbReference type="InParanoid" id="I3EIA8"/>
<keyword evidence="2 4" id="KW-0547">Nucleotide-binding</keyword>
<evidence type="ECO:0000256" key="3">
    <source>
        <dbReference type="ARBA" id="ARBA00022840"/>
    </source>
</evidence>
<keyword evidence="7" id="KW-0808">Transferase</keyword>
<feature type="domain" description="Protein kinase" evidence="6">
    <location>
        <begin position="11"/>
        <end position="297"/>
    </location>
</feature>
<protein>
    <recommendedName>
        <fullName evidence="1">non-specific serine/threonine protein kinase</fullName>
        <ecNumber evidence="1">2.7.11.1</ecNumber>
    </recommendedName>
</protein>
<dbReference type="InterPro" id="IPR050235">
    <property type="entry name" value="CK1_Ser-Thr_kinase"/>
</dbReference>
<dbReference type="EMBL" id="GL870877">
    <property type="protein sequence ID" value="EIJ88955.1"/>
    <property type="molecule type" value="Genomic_DNA"/>
</dbReference>
<dbReference type="STRING" id="935791.I3EIA8"/>
<dbReference type="OMA" id="IFDWTFL"/>
<dbReference type="PANTHER" id="PTHR11909">
    <property type="entry name" value="CASEIN KINASE-RELATED"/>
    <property type="match status" value="1"/>
</dbReference>
<evidence type="ECO:0000259" key="6">
    <source>
        <dbReference type="PROSITE" id="PS50011"/>
    </source>
</evidence>
<keyword evidence="5" id="KW-0723">Serine/threonine-protein kinase</keyword>
<dbReference type="PROSITE" id="PS00107">
    <property type="entry name" value="PROTEIN_KINASE_ATP"/>
    <property type="match status" value="1"/>
</dbReference>
<dbReference type="OrthoDB" id="5800476at2759"/>
<dbReference type="PROSITE" id="PS50011">
    <property type="entry name" value="PROTEIN_KINASE_DOM"/>
    <property type="match status" value="1"/>
</dbReference>
<dbReference type="PROSITE" id="PS00108">
    <property type="entry name" value="PROTEIN_KINASE_ST"/>
    <property type="match status" value="1"/>
</dbReference>
<name>I3EIA8_NEMP3</name>
<dbReference type="SMART" id="SM00220">
    <property type="entry name" value="S_TKc"/>
    <property type="match status" value="1"/>
</dbReference>
<dbReference type="Gene3D" id="1.10.510.10">
    <property type="entry name" value="Transferase(Phosphotransferase) domain 1"/>
    <property type="match status" value="1"/>
</dbReference>
<dbReference type="InterPro" id="IPR017441">
    <property type="entry name" value="Protein_kinase_ATP_BS"/>
</dbReference>
<sequence length="326" mass="38029">MNLKSVHIGKYKILGKIGSGAFGDIYEGECQETYKKVAIKIEKKPGSSQLTYEKCIYKMLKTENNYIPTIYQSGALNMGDLKRSFLVMDLLGPSLESLFNYCGRKFSLKTVLMLAEMLITRVEYLHYKHIVHRDIKPDNFLFGVSSGSKNIAEVLAKNAFYILDFGLAYVYRTSNYTHKPMTTKNKLLGTVRYVSLNTHNGINQSRRDDLESLAYMLIYFVKGKLPWQSIKAETKEMRYKLIGEIKASTPISELCAGIDHSFREFLEYTRRLKYDEMPDYLYIKRIFGSAMVYNNFIYDFNFDWYIKYIETNEPIKRCMKNTKIQQ</sequence>
<dbReference type="Pfam" id="PF00069">
    <property type="entry name" value="Pkinase"/>
    <property type="match status" value="1"/>
</dbReference>
<dbReference type="InterPro" id="IPR008271">
    <property type="entry name" value="Ser/Thr_kinase_AS"/>
</dbReference>
<dbReference type="FunCoup" id="I3EIA8">
    <property type="interactions" value="224"/>
</dbReference>
<keyword evidence="7" id="KW-0418">Kinase</keyword>
<dbReference type="Proteomes" id="UP000002872">
    <property type="component" value="Unassembled WGS sequence"/>
</dbReference>
<organism evidence="7 8">
    <name type="scientific">Nematocida parisii (strain ERTm3)</name>
    <name type="common">Nematode killer fungus</name>
    <dbReference type="NCBI Taxonomy" id="935791"/>
    <lineage>
        <taxon>Eukaryota</taxon>
        <taxon>Fungi</taxon>
        <taxon>Fungi incertae sedis</taxon>
        <taxon>Microsporidia</taxon>
        <taxon>Nematocida</taxon>
    </lineage>
</organism>
<evidence type="ECO:0000313" key="8">
    <source>
        <dbReference type="Proteomes" id="UP000002872"/>
    </source>
</evidence>
<keyword evidence="3 4" id="KW-0067">ATP-binding</keyword>
<evidence type="ECO:0000256" key="4">
    <source>
        <dbReference type="PROSITE-ProRule" id="PRU10141"/>
    </source>
</evidence>
<reference evidence="7" key="1">
    <citation type="submission" date="2011-01" db="EMBL/GenBank/DDBJ databases">
        <title>The Genome Sequence of Nematocida parisii strain ERTm3.</title>
        <authorList>
            <consortium name="The Broad Institute Genome Sequencing Platform"/>
            <consortium name="The Broad Institute Genome Sequencing Center for Infectious Disease"/>
            <person name="Cuomo C."/>
            <person name="Troemel E."/>
            <person name="Young S.K."/>
            <person name="Zeng Q."/>
            <person name="Gargeya S."/>
            <person name="Fitzgerald M."/>
            <person name="Haas B."/>
            <person name="Abouelleil A."/>
            <person name="Alvarado L."/>
            <person name="Arachchi H.M."/>
            <person name="Berlin A."/>
            <person name="Chapman S.B."/>
            <person name="Gearin G."/>
            <person name="Goldberg J."/>
            <person name="Griggs A."/>
            <person name="Gujja S."/>
            <person name="Hansen M."/>
            <person name="Heiman D."/>
            <person name="Howarth C."/>
            <person name="Larimer J."/>
            <person name="Lui A."/>
            <person name="MacDonald P.J.P."/>
            <person name="McCowen C."/>
            <person name="Montmayeur A."/>
            <person name="Murphy C."/>
            <person name="Neiman D."/>
            <person name="Pearson M."/>
            <person name="Priest M."/>
            <person name="Roberts A."/>
            <person name="Saif S."/>
            <person name="Shea T."/>
            <person name="Sisk P."/>
            <person name="Stolte C."/>
            <person name="Sykes S."/>
            <person name="Wortman J."/>
            <person name="Nusbaum C."/>
            <person name="Birren B."/>
        </authorList>
    </citation>
    <scope>NUCLEOTIDE SEQUENCE</scope>
    <source>
        <strain evidence="7">ERTm3</strain>
    </source>
</reference>
<dbReference type="GO" id="GO:0004674">
    <property type="term" value="F:protein serine/threonine kinase activity"/>
    <property type="evidence" value="ECO:0007669"/>
    <property type="project" value="UniProtKB-KW"/>
</dbReference>
<keyword evidence="8" id="KW-1185">Reference proteome</keyword>
<proteinExistence type="inferred from homology"/>
<dbReference type="EC" id="2.7.11.1" evidence="1"/>
<dbReference type="InterPro" id="IPR000719">
    <property type="entry name" value="Prot_kinase_dom"/>
</dbReference>
<evidence type="ECO:0000256" key="2">
    <source>
        <dbReference type="ARBA" id="ARBA00022741"/>
    </source>
</evidence>
<feature type="binding site" evidence="4">
    <location>
        <position position="40"/>
    </location>
    <ligand>
        <name>ATP</name>
        <dbReference type="ChEBI" id="CHEBI:30616"/>
    </ligand>
</feature>
<evidence type="ECO:0000313" key="7">
    <source>
        <dbReference type="EMBL" id="EIJ88955.1"/>
    </source>
</evidence>
<dbReference type="HOGENOM" id="CLU_019279_2_7_1"/>
<comment type="similarity">
    <text evidence="5">Belongs to the protein kinase superfamily.</text>
</comment>
<dbReference type="InterPro" id="IPR011009">
    <property type="entry name" value="Kinase-like_dom_sf"/>
</dbReference>
<dbReference type="CDD" id="cd14016">
    <property type="entry name" value="STKc_CK1"/>
    <property type="match status" value="1"/>
</dbReference>
<dbReference type="VEuPathDB" id="MicrosporidiaDB:NEQG_00774"/>
<dbReference type="SUPFAM" id="SSF56112">
    <property type="entry name" value="Protein kinase-like (PK-like)"/>
    <property type="match status" value="1"/>
</dbReference>
<evidence type="ECO:0000256" key="5">
    <source>
        <dbReference type="RuleBase" id="RU000304"/>
    </source>
</evidence>